<organism evidence="2 3">
    <name type="scientific">Serendipita vermifera MAFF 305830</name>
    <dbReference type="NCBI Taxonomy" id="933852"/>
    <lineage>
        <taxon>Eukaryota</taxon>
        <taxon>Fungi</taxon>
        <taxon>Dikarya</taxon>
        <taxon>Basidiomycota</taxon>
        <taxon>Agaricomycotina</taxon>
        <taxon>Agaricomycetes</taxon>
        <taxon>Sebacinales</taxon>
        <taxon>Serendipitaceae</taxon>
        <taxon>Serendipita</taxon>
    </lineage>
</organism>
<name>A0A0C2WWB2_SERVB</name>
<dbReference type="AlphaFoldDB" id="A0A0C2WWB2"/>
<reference evidence="2 3" key="1">
    <citation type="submission" date="2014-04" db="EMBL/GenBank/DDBJ databases">
        <authorList>
            <consortium name="DOE Joint Genome Institute"/>
            <person name="Kuo A."/>
            <person name="Zuccaro A."/>
            <person name="Kohler A."/>
            <person name="Nagy L.G."/>
            <person name="Floudas D."/>
            <person name="Copeland A."/>
            <person name="Barry K.W."/>
            <person name="Cichocki N."/>
            <person name="Veneault-Fourrey C."/>
            <person name="LaButti K."/>
            <person name="Lindquist E.A."/>
            <person name="Lipzen A."/>
            <person name="Lundell T."/>
            <person name="Morin E."/>
            <person name="Murat C."/>
            <person name="Sun H."/>
            <person name="Tunlid A."/>
            <person name="Henrissat B."/>
            <person name="Grigoriev I.V."/>
            <person name="Hibbett D.S."/>
            <person name="Martin F."/>
            <person name="Nordberg H.P."/>
            <person name="Cantor M.N."/>
            <person name="Hua S.X."/>
        </authorList>
    </citation>
    <scope>NUCLEOTIDE SEQUENCE [LARGE SCALE GENOMIC DNA]</scope>
    <source>
        <strain evidence="2 3">MAFF 305830</strain>
    </source>
</reference>
<gene>
    <name evidence="2" type="ORF">M408DRAFT_285622</name>
</gene>
<dbReference type="Pfam" id="PF18759">
    <property type="entry name" value="Plavaka"/>
    <property type="match status" value="1"/>
</dbReference>
<accession>A0A0C2WWB2</accession>
<evidence type="ECO:0000313" key="2">
    <source>
        <dbReference type="EMBL" id="KIM30438.1"/>
    </source>
</evidence>
<evidence type="ECO:0000256" key="1">
    <source>
        <dbReference type="SAM" id="MobiDB-lite"/>
    </source>
</evidence>
<dbReference type="HOGENOM" id="CLU_002498_1_0_1"/>
<protein>
    <submittedName>
        <fullName evidence="2">Uncharacterized protein</fullName>
    </submittedName>
</protein>
<evidence type="ECO:0000313" key="3">
    <source>
        <dbReference type="Proteomes" id="UP000054097"/>
    </source>
</evidence>
<dbReference type="EMBL" id="KN824284">
    <property type="protein sequence ID" value="KIM30438.1"/>
    <property type="molecule type" value="Genomic_DNA"/>
</dbReference>
<feature type="region of interest" description="Disordered" evidence="1">
    <location>
        <begin position="771"/>
        <end position="796"/>
    </location>
</feature>
<reference evidence="3" key="2">
    <citation type="submission" date="2015-01" db="EMBL/GenBank/DDBJ databases">
        <title>Evolutionary Origins and Diversification of the Mycorrhizal Mutualists.</title>
        <authorList>
            <consortium name="DOE Joint Genome Institute"/>
            <consortium name="Mycorrhizal Genomics Consortium"/>
            <person name="Kohler A."/>
            <person name="Kuo A."/>
            <person name="Nagy L.G."/>
            <person name="Floudas D."/>
            <person name="Copeland A."/>
            <person name="Barry K.W."/>
            <person name="Cichocki N."/>
            <person name="Veneault-Fourrey C."/>
            <person name="LaButti K."/>
            <person name="Lindquist E.A."/>
            <person name="Lipzen A."/>
            <person name="Lundell T."/>
            <person name="Morin E."/>
            <person name="Murat C."/>
            <person name="Riley R."/>
            <person name="Ohm R."/>
            <person name="Sun H."/>
            <person name="Tunlid A."/>
            <person name="Henrissat B."/>
            <person name="Grigoriev I.V."/>
            <person name="Hibbett D.S."/>
            <person name="Martin F."/>
        </authorList>
    </citation>
    <scope>NUCLEOTIDE SEQUENCE [LARGE SCALE GENOMIC DNA]</scope>
    <source>
        <strain evidence="3">MAFF 305830</strain>
    </source>
</reference>
<feature type="region of interest" description="Disordered" evidence="1">
    <location>
        <begin position="833"/>
        <end position="856"/>
    </location>
</feature>
<feature type="compositionally biased region" description="Basic residues" evidence="1">
    <location>
        <begin position="837"/>
        <end position="851"/>
    </location>
</feature>
<dbReference type="STRING" id="933852.A0A0C2WWB2"/>
<keyword evidence="3" id="KW-1185">Reference proteome</keyword>
<feature type="region of interest" description="Disordered" evidence="1">
    <location>
        <begin position="40"/>
        <end position="71"/>
    </location>
</feature>
<sequence length="976" mass="110895">MSFRCDASGCGHSAKSMSALNRHRNKCKCFVTQFQDLSQRNASRKRNAQGISSEPESNYRRQKRRSDIKGNMVIDDTQFLGDTTTPPNVEDVYEPLVQDEWNGEEINVLLASEDFSANSPPKRPTHQRQIYVDVPPEGPGELLPPHIAPHQRTFTFRIPPAICETIPNSFGVYRKYSGRIDAIPDRIHGFTHLTSRSTQLGQESSNLTEPTRPIRKQYGPCRNQSVFALKYWHWVLGGAKTGVSQTQLIDLLQWDGFDQHQVKRSDATPVDEALGQPLELDTTIKRGDGWRRCNVGIAIPLPGQQNFDPHTSTTTTNSGNNIFQVPGLFLRSLSTIIKETLEQPTAKSFHWKPFQQFWRPNPAFPSQRIYDELYSSPIWLDADEWVQNLNIPGCNLPRAIAGLMFWSDATCVSEFGTRSLWPIYMFFGNQSKYDRSRPSSHAGHQVAFLPSIEDNIQDFVRDACGMSASKDLLTFCKRELMHEAWRLLLDGDFMDGWKHGWVIKCGDGIMRRIFPRIFTYSADYPEKALLATIRDKGGCPCPRCLVKMENTDKAGTPNDMIERSRRIRKDSLAVQALVLKARRSIFQDGKGVKSAAVEKVLKSHSLVPTVNAFSSLFTSADMNYYDIFVIDFLHEFELGIWKAVLTHLIRILHAFGEEKVHILDQRMRNTPIFGADTIRRFTNNVSELKKMAARDFEDILQTIIPAIEDLIDQPHDTTILHLLYQLAEYQALAKMRMHTDASLAHWDIVTKTVTNSLRAFQQSSQAIRTFETPRERNNRLRRSQAGPHAPATVNGPTLRTLNLRTYKFHAMGDGPATVRRYGTTDSYTTQIGERQHRVPKSMYRRSSKNRHATQQITVQEQRERNLRYLAAHNPGSLPPSFTPQPKSGSKAIGAITEAELGLHHFIAADEKRFIHLPTWLNDASRKTDPAFLTHPTGSHPLLSHLSAVSNAPLIPSQTFPPRPRRIAHPYFVFIEL</sequence>
<dbReference type="OrthoDB" id="2687259at2759"/>
<proteinExistence type="predicted"/>
<dbReference type="InterPro" id="IPR041078">
    <property type="entry name" value="Plavaka"/>
</dbReference>
<dbReference type="Proteomes" id="UP000054097">
    <property type="component" value="Unassembled WGS sequence"/>
</dbReference>